<gene>
    <name evidence="1" type="ORF">AMORRO_LOCUS2512</name>
</gene>
<comment type="caution">
    <text evidence="1">The sequence shown here is derived from an EMBL/GenBank/DDBJ whole genome shotgun (WGS) entry which is preliminary data.</text>
</comment>
<dbReference type="AlphaFoldDB" id="A0A9N8WG05"/>
<proteinExistence type="predicted"/>
<reference evidence="1" key="1">
    <citation type="submission" date="2021-06" db="EMBL/GenBank/DDBJ databases">
        <authorList>
            <person name="Kallberg Y."/>
            <person name="Tangrot J."/>
            <person name="Rosling A."/>
        </authorList>
    </citation>
    <scope>NUCLEOTIDE SEQUENCE</scope>
    <source>
        <strain evidence="1">CL551</strain>
    </source>
</reference>
<dbReference type="Proteomes" id="UP000789342">
    <property type="component" value="Unassembled WGS sequence"/>
</dbReference>
<keyword evidence="2" id="KW-1185">Reference proteome</keyword>
<name>A0A9N8WG05_9GLOM</name>
<dbReference type="EMBL" id="CAJVPV010001070">
    <property type="protein sequence ID" value="CAG8485357.1"/>
    <property type="molecule type" value="Genomic_DNA"/>
</dbReference>
<evidence type="ECO:0000313" key="1">
    <source>
        <dbReference type="EMBL" id="CAG8485357.1"/>
    </source>
</evidence>
<sequence length="123" mass="14400">MFSYKLKPLSKPVHMNTFFGQKRNFCWDNQPIPRDFEKTFSSLREKLQEIEQLRSDVQQSSVQAASRCSELSGYFNELEKNTEIVGQHLEELNRLWKEEGKKNQDIIKDACHKLIKGFGIYGA</sequence>
<evidence type="ECO:0000313" key="2">
    <source>
        <dbReference type="Proteomes" id="UP000789342"/>
    </source>
</evidence>
<organism evidence="1 2">
    <name type="scientific">Acaulospora morrowiae</name>
    <dbReference type="NCBI Taxonomy" id="94023"/>
    <lineage>
        <taxon>Eukaryota</taxon>
        <taxon>Fungi</taxon>
        <taxon>Fungi incertae sedis</taxon>
        <taxon>Mucoromycota</taxon>
        <taxon>Glomeromycotina</taxon>
        <taxon>Glomeromycetes</taxon>
        <taxon>Diversisporales</taxon>
        <taxon>Acaulosporaceae</taxon>
        <taxon>Acaulospora</taxon>
    </lineage>
</organism>
<accession>A0A9N8WG05</accession>
<protein>
    <submittedName>
        <fullName evidence="1">10182_t:CDS:1</fullName>
    </submittedName>
</protein>